<feature type="binding site" evidence="14">
    <location>
        <position position="73"/>
    </location>
    <ligand>
        <name>Zn(2+)</name>
        <dbReference type="ChEBI" id="CHEBI:29105"/>
    </ligand>
</feature>
<dbReference type="NCBIfam" id="TIGR00209">
    <property type="entry name" value="galT_1"/>
    <property type="match status" value="1"/>
</dbReference>
<dbReference type="EMBL" id="RJMB01000003">
    <property type="protein sequence ID" value="RNL86561.1"/>
    <property type="molecule type" value="Genomic_DNA"/>
</dbReference>
<feature type="binding site" evidence="14">
    <location>
        <position position="184"/>
    </location>
    <ligand>
        <name>Zn(2+)</name>
        <dbReference type="ChEBI" id="CHEBI:29105"/>
    </ligand>
</feature>
<evidence type="ECO:0000256" key="6">
    <source>
        <dbReference type="ARBA" id="ARBA00022679"/>
    </source>
</evidence>
<evidence type="ECO:0000259" key="17">
    <source>
        <dbReference type="Pfam" id="PF01087"/>
    </source>
</evidence>
<comment type="caution">
    <text evidence="19">The sequence shown here is derived from an EMBL/GenBank/DDBJ whole genome shotgun (WGS) entry which is preliminary data.</text>
</comment>
<dbReference type="Proteomes" id="UP000269198">
    <property type="component" value="Unassembled WGS sequence"/>
</dbReference>
<evidence type="ECO:0000256" key="16">
    <source>
        <dbReference type="SAM" id="MobiDB-lite"/>
    </source>
</evidence>
<evidence type="ECO:0000256" key="1">
    <source>
        <dbReference type="ARBA" id="ARBA00001107"/>
    </source>
</evidence>
<protein>
    <recommendedName>
        <fullName evidence="5 12">Galactose-1-phosphate uridylyltransferase</fullName>
        <ecNumber evidence="4 12">2.7.7.12</ecNumber>
    </recommendedName>
</protein>
<dbReference type="PROSITE" id="PS00117">
    <property type="entry name" value="GAL_P_UDP_TRANSF_I"/>
    <property type="match status" value="1"/>
</dbReference>
<keyword evidence="11 15" id="KW-0119">Carbohydrate metabolism</keyword>
<evidence type="ECO:0000256" key="5">
    <source>
        <dbReference type="ARBA" id="ARBA00016340"/>
    </source>
</evidence>
<dbReference type="InterPro" id="IPR005850">
    <property type="entry name" value="GalP_Utransf_C"/>
</dbReference>
<name>A0A3N0EFJ2_9ACTN</name>
<dbReference type="RefSeq" id="WP_123200086.1">
    <property type="nucleotide sequence ID" value="NZ_RJMB01000003.1"/>
</dbReference>
<evidence type="ECO:0000256" key="11">
    <source>
        <dbReference type="ARBA" id="ARBA00023277"/>
    </source>
</evidence>
<dbReference type="PANTHER" id="PTHR11943:SF1">
    <property type="entry name" value="GALACTOSE-1-PHOSPHATE URIDYLYLTRANSFERASE"/>
    <property type="match status" value="1"/>
</dbReference>
<dbReference type="GO" id="GO:0033499">
    <property type="term" value="P:galactose catabolic process via UDP-galactose, Leloir pathway"/>
    <property type="evidence" value="ECO:0007669"/>
    <property type="project" value="TreeGrafter"/>
</dbReference>
<evidence type="ECO:0000313" key="19">
    <source>
        <dbReference type="EMBL" id="RNL86561.1"/>
    </source>
</evidence>
<accession>A0A3N0EFJ2</accession>
<feature type="binding site" evidence="14">
    <location>
        <position position="70"/>
    </location>
    <ligand>
        <name>Zn(2+)</name>
        <dbReference type="ChEBI" id="CHEBI:29105"/>
    </ligand>
</feature>
<dbReference type="GO" id="GO:0008270">
    <property type="term" value="F:zinc ion binding"/>
    <property type="evidence" value="ECO:0007669"/>
    <property type="project" value="InterPro"/>
</dbReference>
<sequence>MRKTSARLADGREIIYFDESDDARHETRDPRAPAPPPAASELRFDPLLEEWVIMAAHRQGRTHLPASDECPLCPSSEGRHTEIPASSYDVVAFENRFPALAFGEPPHDTTEELPVPRSVGEGRCEVLCFAADHDASFVDLSPRRVRTIVDVWADRTGALSETPGVAEVFCFENRGREIGVTLHHPHGQIYGYPFLTPRTRRTLDSARRYRERTGGDLFADDLRAERDAGTRVVRRTEHWTAFVPAAARWPVELRVYPNRRVADLPALTDAERDDFSLLYLDLLGRLDRMFDTPLPYVAAWHQAPTRTQRDLAYLHLELFSVRRAPGKLKYLAGSEAAMGVFVNDVLPETTAQRLRELAP</sequence>
<evidence type="ECO:0000313" key="20">
    <source>
        <dbReference type="Proteomes" id="UP000269198"/>
    </source>
</evidence>
<organism evidence="19 20">
    <name type="scientific">Halostreptopolyspora alba</name>
    <dbReference type="NCBI Taxonomy" id="2487137"/>
    <lineage>
        <taxon>Bacteria</taxon>
        <taxon>Bacillati</taxon>
        <taxon>Actinomycetota</taxon>
        <taxon>Actinomycetes</taxon>
        <taxon>Streptosporangiales</taxon>
        <taxon>Nocardiopsidaceae</taxon>
        <taxon>Halostreptopolyspora</taxon>
    </lineage>
</organism>
<feature type="domain" description="Galactose-1-phosphate uridyl transferase N-terminal" evidence="17">
    <location>
        <begin position="39"/>
        <end position="195"/>
    </location>
</feature>
<proteinExistence type="inferred from homology"/>
<comment type="similarity">
    <text evidence="3 15">Belongs to the galactose-1-phosphate uridylyltransferase type 1 family.</text>
</comment>
<keyword evidence="20" id="KW-1185">Reference proteome</keyword>
<reference evidence="19 20" key="1">
    <citation type="submission" date="2018-11" db="EMBL/GenBank/DDBJ databases">
        <title>The genome draft of YIM 96095.</title>
        <authorList>
            <person name="Tang S.-K."/>
            <person name="Chunyu W.-X."/>
            <person name="Feng Y.-Z."/>
        </authorList>
    </citation>
    <scope>NUCLEOTIDE SEQUENCE [LARGE SCALE GENOMIC DNA]</scope>
    <source>
        <strain evidence="19 20">YIM 96095</strain>
    </source>
</reference>
<comment type="pathway">
    <text evidence="2 15">Carbohydrate metabolism; galactose metabolism.</text>
</comment>
<evidence type="ECO:0000256" key="3">
    <source>
        <dbReference type="ARBA" id="ARBA00010951"/>
    </source>
</evidence>
<comment type="catalytic activity">
    <reaction evidence="1 15">
        <text>alpha-D-galactose 1-phosphate + UDP-alpha-D-glucose = alpha-D-glucose 1-phosphate + UDP-alpha-D-galactose</text>
        <dbReference type="Rhea" id="RHEA:13989"/>
        <dbReference type="ChEBI" id="CHEBI:58336"/>
        <dbReference type="ChEBI" id="CHEBI:58601"/>
        <dbReference type="ChEBI" id="CHEBI:58885"/>
        <dbReference type="ChEBI" id="CHEBI:66914"/>
        <dbReference type="EC" id="2.7.7.12"/>
    </reaction>
</comment>
<dbReference type="Pfam" id="PF02744">
    <property type="entry name" value="GalP_UDP_tr_C"/>
    <property type="match status" value="1"/>
</dbReference>
<keyword evidence="7 15" id="KW-0548">Nucleotidyltransferase</keyword>
<keyword evidence="8 14" id="KW-0479">Metal-binding</keyword>
<evidence type="ECO:0000256" key="14">
    <source>
        <dbReference type="PIRSR" id="PIRSR000808-3"/>
    </source>
</evidence>
<feature type="binding site" evidence="14">
    <location>
        <position position="133"/>
    </location>
    <ligand>
        <name>Zn(2+)</name>
        <dbReference type="ChEBI" id="CHEBI:29105"/>
    </ligand>
</feature>
<keyword evidence="9 14" id="KW-0862">Zinc</keyword>
<dbReference type="PANTHER" id="PTHR11943">
    <property type="entry name" value="GALACTOSE-1-PHOSPHATE URIDYLYLTRANSFERASE"/>
    <property type="match status" value="1"/>
</dbReference>
<feature type="active site" description="Tele-UMP-histidine intermediate" evidence="13">
    <location>
        <position position="186"/>
    </location>
</feature>
<dbReference type="UniPathway" id="UPA00214"/>
<feature type="region of interest" description="Disordered" evidence="16">
    <location>
        <begin position="14"/>
        <end position="40"/>
    </location>
</feature>
<dbReference type="PIRSF" id="PIRSF000808">
    <property type="entry name" value="GalT"/>
    <property type="match status" value="1"/>
</dbReference>
<gene>
    <name evidence="19" type="primary">galT</name>
    <name evidence="19" type="ORF">EFW17_05035</name>
</gene>
<dbReference type="InterPro" id="IPR001937">
    <property type="entry name" value="GalP_UDPtransf1"/>
</dbReference>
<comment type="cofactor">
    <cofactor evidence="14">
        <name>Zn(2+)</name>
        <dbReference type="ChEBI" id="CHEBI:29105"/>
    </cofactor>
    <text evidence="14">Binds 1 zinc ion per subunit.</text>
</comment>
<evidence type="ECO:0000256" key="10">
    <source>
        <dbReference type="ARBA" id="ARBA00023144"/>
    </source>
</evidence>
<dbReference type="OrthoDB" id="9769064at2"/>
<dbReference type="InterPro" id="IPR036265">
    <property type="entry name" value="HIT-like_sf"/>
</dbReference>
<evidence type="ECO:0000256" key="2">
    <source>
        <dbReference type="ARBA" id="ARBA00004947"/>
    </source>
</evidence>
<dbReference type="SUPFAM" id="SSF54197">
    <property type="entry name" value="HIT-like"/>
    <property type="match status" value="2"/>
</dbReference>
<dbReference type="Pfam" id="PF01087">
    <property type="entry name" value="GalP_UDP_transf"/>
    <property type="match status" value="1"/>
</dbReference>
<evidence type="ECO:0000259" key="18">
    <source>
        <dbReference type="Pfam" id="PF02744"/>
    </source>
</evidence>
<feature type="domain" description="Galactose-1-phosphate uridyl transferase C-terminal" evidence="18">
    <location>
        <begin position="204"/>
        <end position="358"/>
    </location>
</feature>
<dbReference type="EC" id="2.7.7.12" evidence="4 12"/>
<keyword evidence="10 15" id="KW-0299">Galactose metabolism</keyword>
<dbReference type="GO" id="GO:0008108">
    <property type="term" value="F:UDP-glucose:hexose-1-phosphate uridylyltransferase activity"/>
    <property type="evidence" value="ECO:0007669"/>
    <property type="project" value="UniProtKB-UniRule"/>
</dbReference>
<dbReference type="InterPro" id="IPR005849">
    <property type="entry name" value="GalP_Utransf_N"/>
</dbReference>
<dbReference type="AlphaFoldDB" id="A0A3N0EFJ2"/>
<evidence type="ECO:0000256" key="8">
    <source>
        <dbReference type="ARBA" id="ARBA00022723"/>
    </source>
</evidence>
<evidence type="ECO:0000256" key="13">
    <source>
        <dbReference type="PIRSR" id="PIRSR000808-1"/>
    </source>
</evidence>
<keyword evidence="6 15" id="KW-0808">Transferase</keyword>
<evidence type="ECO:0000256" key="9">
    <source>
        <dbReference type="ARBA" id="ARBA00022833"/>
    </source>
</evidence>
<evidence type="ECO:0000256" key="15">
    <source>
        <dbReference type="RuleBase" id="RU000506"/>
    </source>
</evidence>
<evidence type="ECO:0000256" key="12">
    <source>
        <dbReference type="NCBIfam" id="TIGR00209"/>
    </source>
</evidence>
<dbReference type="Gene3D" id="3.30.428.10">
    <property type="entry name" value="HIT-like"/>
    <property type="match status" value="2"/>
</dbReference>
<feature type="compositionally biased region" description="Basic and acidic residues" evidence="16">
    <location>
        <begin position="22"/>
        <end position="31"/>
    </location>
</feature>
<evidence type="ECO:0000256" key="4">
    <source>
        <dbReference type="ARBA" id="ARBA00012384"/>
    </source>
</evidence>
<evidence type="ECO:0000256" key="7">
    <source>
        <dbReference type="ARBA" id="ARBA00022695"/>
    </source>
</evidence>
<dbReference type="GO" id="GO:0005737">
    <property type="term" value="C:cytoplasm"/>
    <property type="evidence" value="ECO:0007669"/>
    <property type="project" value="TreeGrafter"/>
</dbReference>
<dbReference type="InterPro" id="IPR019779">
    <property type="entry name" value="GalP_UDPtransf1_His-AS"/>
</dbReference>